<dbReference type="Pfam" id="PF24903">
    <property type="entry name" value="OB_MEIOB_N"/>
    <property type="match status" value="1"/>
</dbReference>
<name>A0AAJ6ZGL8_PAPXU</name>
<dbReference type="GeneID" id="106121121"/>
<keyword evidence="1" id="KW-0238">DNA-binding</keyword>
<dbReference type="InterPro" id="IPR012340">
    <property type="entry name" value="NA-bd_OB-fold"/>
</dbReference>
<dbReference type="PANTHER" id="PTHR21166:SF2">
    <property type="entry name" value="CELL DIVISION CONTROL PROTEIN 24 OB DOMAIN-CONTAINING PROTEIN-RELATED"/>
    <property type="match status" value="1"/>
</dbReference>
<evidence type="ECO:0000256" key="1">
    <source>
        <dbReference type="ARBA" id="ARBA00023125"/>
    </source>
</evidence>
<comment type="similarity">
    <text evidence="3">Belongs to the MEIOB family.</text>
</comment>
<dbReference type="PANTHER" id="PTHR21166">
    <property type="entry name" value="CELL DIVISION CONTROL PROTEIN 24 OB DOMAIN-CONTAINING PROTEIN-RELATED"/>
    <property type="match status" value="1"/>
</dbReference>
<evidence type="ECO:0000313" key="5">
    <source>
        <dbReference type="RefSeq" id="XP_013172075.1"/>
    </source>
</evidence>
<sequence length="408" mass="44914">MTGVQKVRLNSLNINIKNALVMGIIIAKNCPRTFGPKKKSSESRGVMSFTIRDSQIDTINVDVWGSDYFVMTIYNRFIVGDVVEIHSPKICVKSGANETFRPQVSSPFYLSINEGSSDVSTFSGDTYGAYLPLLHVPSKSSAGYCGLAEVMKFTEENGNIYVDLLVVVKSVQPVKMIKTKLGVEMPVRAVEIVDNTTPASLYLDMFDTDTIQRAEEWRPLGSVLFIADARVTWRGRGARAQVCGRSVVTHQPHTSDAEALRLYIQNQAAGGEAAAWAEWSGQRSSAASVAQVRDRLADGAPFCASLHALLTHLDLDDLINSTDNNSEELRVRFADYTGELTARLPTNILQNTFGYSAQQIKAMSSEERAAVRWRLLLEQCCAKLAATPPRLIVLSLRRANPADPISLY</sequence>
<evidence type="ECO:0000256" key="3">
    <source>
        <dbReference type="ARBA" id="ARBA00038329"/>
    </source>
</evidence>
<evidence type="ECO:0000259" key="4">
    <source>
        <dbReference type="Pfam" id="PF24903"/>
    </source>
</evidence>
<dbReference type="AlphaFoldDB" id="A0AAJ6ZGL8"/>
<accession>A0AAJ6ZGL8</accession>
<dbReference type="InterPro" id="IPR052469">
    <property type="entry name" value="MEIOB"/>
</dbReference>
<dbReference type="CTD" id="31705"/>
<dbReference type="InterPro" id="IPR056880">
    <property type="entry name" value="OB_MEIOB_N"/>
</dbReference>
<dbReference type="Gene3D" id="2.40.50.140">
    <property type="entry name" value="Nucleic acid-binding proteins"/>
    <property type="match status" value="2"/>
</dbReference>
<keyword evidence="2" id="KW-0469">Meiosis</keyword>
<dbReference type="GO" id="GO:0000712">
    <property type="term" value="P:resolution of meiotic recombination intermediates"/>
    <property type="evidence" value="ECO:0007669"/>
    <property type="project" value="TreeGrafter"/>
</dbReference>
<gene>
    <name evidence="5" type="primary">LOC106121121</name>
</gene>
<dbReference type="GO" id="GO:0003697">
    <property type="term" value="F:single-stranded DNA binding"/>
    <property type="evidence" value="ECO:0007669"/>
    <property type="project" value="TreeGrafter"/>
</dbReference>
<proteinExistence type="inferred from homology"/>
<organism evidence="5">
    <name type="scientific">Papilio xuthus</name>
    <name type="common">Asian swallowtail butterfly</name>
    <dbReference type="NCBI Taxonomy" id="66420"/>
    <lineage>
        <taxon>Eukaryota</taxon>
        <taxon>Metazoa</taxon>
        <taxon>Ecdysozoa</taxon>
        <taxon>Arthropoda</taxon>
        <taxon>Hexapoda</taxon>
        <taxon>Insecta</taxon>
        <taxon>Pterygota</taxon>
        <taxon>Neoptera</taxon>
        <taxon>Endopterygota</taxon>
        <taxon>Lepidoptera</taxon>
        <taxon>Glossata</taxon>
        <taxon>Ditrysia</taxon>
        <taxon>Papilionoidea</taxon>
        <taxon>Papilionidae</taxon>
        <taxon>Papilioninae</taxon>
        <taxon>Papilio</taxon>
    </lineage>
</organism>
<evidence type="ECO:0000256" key="2">
    <source>
        <dbReference type="ARBA" id="ARBA00023254"/>
    </source>
</evidence>
<dbReference type="KEGG" id="pxu:106121121"/>
<dbReference type="SUPFAM" id="SSF50249">
    <property type="entry name" value="Nucleic acid-binding proteins"/>
    <property type="match status" value="1"/>
</dbReference>
<reference evidence="5" key="1">
    <citation type="submission" date="2025-08" db="UniProtKB">
        <authorList>
            <consortium name="RefSeq"/>
        </authorList>
    </citation>
    <scope>IDENTIFICATION</scope>
</reference>
<protein>
    <submittedName>
        <fullName evidence="5">Meiosis-specific with OB domain-containing protein-like isoform X1</fullName>
    </submittedName>
</protein>
<dbReference type="RefSeq" id="XP_013172075.1">
    <property type="nucleotide sequence ID" value="XM_013316621.1"/>
</dbReference>
<dbReference type="GO" id="GO:0008310">
    <property type="term" value="F:single-stranded DNA 3'-5' DNA exonuclease activity"/>
    <property type="evidence" value="ECO:0007669"/>
    <property type="project" value="TreeGrafter"/>
</dbReference>
<feature type="domain" description="MEIOB-like N-terminal" evidence="4">
    <location>
        <begin position="3"/>
        <end position="139"/>
    </location>
</feature>
<dbReference type="Proteomes" id="UP000694872">
    <property type="component" value="Unplaced"/>
</dbReference>